<keyword evidence="3" id="KW-0698">rRNA processing</keyword>
<dbReference type="InterPro" id="IPR040309">
    <property type="entry name" value="Naf1"/>
</dbReference>
<dbReference type="GO" id="GO:0005732">
    <property type="term" value="C:sno(s)RNA-containing ribonucleoprotein complex"/>
    <property type="evidence" value="ECO:0007669"/>
    <property type="project" value="InterPro"/>
</dbReference>
<dbReference type="PANTHER" id="PTHR31633:SF1">
    <property type="entry name" value="H_ACA RIBONUCLEOPROTEIN COMPLEX NON-CORE SUBUNIT NAF1"/>
    <property type="match status" value="1"/>
</dbReference>
<dbReference type="PANTHER" id="PTHR31633">
    <property type="entry name" value="H/ACA RIBONUCLEOPROTEIN COMPLEX NON-CORE SUBUNIT NAF1"/>
    <property type="match status" value="1"/>
</dbReference>
<accession>A0A0B6YE83</accession>
<organism evidence="7">
    <name type="scientific">Arion vulgaris</name>
    <dbReference type="NCBI Taxonomy" id="1028688"/>
    <lineage>
        <taxon>Eukaryota</taxon>
        <taxon>Metazoa</taxon>
        <taxon>Spiralia</taxon>
        <taxon>Lophotrochozoa</taxon>
        <taxon>Mollusca</taxon>
        <taxon>Gastropoda</taxon>
        <taxon>Heterobranchia</taxon>
        <taxon>Euthyneura</taxon>
        <taxon>Panpulmonata</taxon>
        <taxon>Eupulmonata</taxon>
        <taxon>Stylommatophora</taxon>
        <taxon>Helicina</taxon>
        <taxon>Arionoidea</taxon>
        <taxon>Arionidae</taxon>
        <taxon>Arion</taxon>
    </lineage>
</organism>
<dbReference type="GO" id="GO:0000493">
    <property type="term" value="P:box H/ACA snoRNP assembly"/>
    <property type="evidence" value="ECO:0007669"/>
    <property type="project" value="InterPro"/>
</dbReference>
<dbReference type="GO" id="GO:0006364">
    <property type="term" value="P:rRNA processing"/>
    <property type="evidence" value="ECO:0007669"/>
    <property type="project" value="UniProtKB-KW"/>
</dbReference>
<evidence type="ECO:0000256" key="3">
    <source>
        <dbReference type="ARBA" id="ARBA00022552"/>
    </source>
</evidence>
<comment type="subcellular location">
    <subcellularLocation>
        <location evidence="1">Nucleus</location>
    </subcellularLocation>
</comment>
<protein>
    <submittedName>
        <fullName evidence="7">Uncharacterized protein</fullName>
    </submittedName>
</protein>
<keyword evidence="4" id="KW-0694">RNA-binding</keyword>
<reference evidence="7" key="1">
    <citation type="submission" date="2014-12" db="EMBL/GenBank/DDBJ databases">
        <title>Insight into the proteome of Arion vulgaris.</title>
        <authorList>
            <person name="Aradska J."/>
            <person name="Bulat T."/>
            <person name="Smidak R."/>
            <person name="Sarate P."/>
            <person name="Gangsoo J."/>
            <person name="Sialana F."/>
            <person name="Bilban M."/>
            <person name="Lubec G."/>
        </authorList>
    </citation>
    <scope>NUCLEOTIDE SEQUENCE</scope>
    <source>
        <tissue evidence="7">Skin</tissue>
    </source>
</reference>
<name>A0A0B6YE83_9EUPU</name>
<evidence type="ECO:0000256" key="6">
    <source>
        <dbReference type="SAM" id="MobiDB-lite"/>
    </source>
</evidence>
<keyword evidence="5" id="KW-0539">Nucleus</keyword>
<dbReference type="EMBL" id="HACG01007672">
    <property type="protein sequence ID" value="CEK54537.1"/>
    <property type="molecule type" value="Transcribed_RNA"/>
</dbReference>
<sequence length="150" mass="17518">EQPFYSVRFNTNKDIKDKCITVGDEVFFAPNADNLTKYVFIAELKKIKCDDASWENDNEPPPSHVQFSDDEEERRARQRLQNKNRGADEETVVSTRRKKRKKRQNSDFGKDPHGPQLLRGDLNRNPFGNKDHMFSSSMKSHRPNSESHRP</sequence>
<feature type="region of interest" description="Disordered" evidence="6">
    <location>
        <begin position="52"/>
        <end position="150"/>
    </location>
</feature>
<dbReference type="GO" id="GO:0005634">
    <property type="term" value="C:nucleus"/>
    <property type="evidence" value="ECO:0007669"/>
    <property type="project" value="UniProtKB-SubCell"/>
</dbReference>
<keyword evidence="2" id="KW-0690">Ribosome biogenesis</keyword>
<proteinExistence type="predicted"/>
<evidence type="ECO:0000256" key="1">
    <source>
        <dbReference type="ARBA" id="ARBA00004123"/>
    </source>
</evidence>
<dbReference type="AlphaFoldDB" id="A0A0B6YE83"/>
<feature type="non-terminal residue" evidence="7">
    <location>
        <position position="1"/>
    </location>
</feature>
<evidence type="ECO:0000256" key="4">
    <source>
        <dbReference type="ARBA" id="ARBA00022884"/>
    </source>
</evidence>
<evidence type="ECO:0000256" key="2">
    <source>
        <dbReference type="ARBA" id="ARBA00022517"/>
    </source>
</evidence>
<evidence type="ECO:0000313" key="7">
    <source>
        <dbReference type="EMBL" id="CEK54537.1"/>
    </source>
</evidence>
<evidence type="ECO:0000256" key="5">
    <source>
        <dbReference type="ARBA" id="ARBA00023242"/>
    </source>
</evidence>
<dbReference type="GO" id="GO:0003723">
    <property type="term" value="F:RNA binding"/>
    <property type="evidence" value="ECO:0007669"/>
    <property type="project" value="UniProtKB-KW"/>
</dbReference>
<gene>
    <name evidence="7" type="primary">ORF23060</name>
</gene>
<feature type="compositionally biased region" description="Basic and acidic residues" evidence="6">
    <location>
        <begin position="104"/>
        <end position="113"/>
    </location>
</feature>
<feature type="non-terminal residue" evidence="7">
    <location>
        <position position="150"/>
    </location>
</feature>